<keyword evidence="4" id="KW-0479">Metal-binding</keyword>
<proteinExistence type="predicted"/>
<sequence length="91" mass="9911">MKRFSCSELVELVTAYLDRALDEPSRLGFEQHVAHCDGCARYVDQIRVTVAALADLPPAGRAPTALSPATRDRLLAAFRRSRSSRHGSASA</sequence>
<name>A0A1H1HEZ4_9ACTN</name>
<dbReference type="InterPro" id="IPR027383">
    <property type="entry name" value="Znf_put"/>
</dbReference>
<organism evidence="4 5">
    <name type="scientific">Thermostaphylospora chromogena</name>
    <dbReference type="NCBI Taxonomy" id="35622"/>
    <lineage>
        <taxon>Bacteria</taxon>
        <taxon>Bacillati</taxon>
        <taxon>Actinomycetota</taxon>
        <taxon>Actinomycetes</taxon>
        <taxon>Streptosporangiales</taxon>
        <taxon>Thermomonosporaceae</taxon>
        <taxon>Thermostaphylospora</taxon>
    </lineage>
</organism>
<feature type="domain" description="Putative zinc-finger" evidence="3">
    <location>
        <begin position="6"/>
        <end position="40"/>
    </location>
</feature>
<dbReference type="EMBL" id="FNKK01000002">
    <property type="protein sequence ID" value="SDR23953.1"/>
    <property type="molecule type" value="Genomic_DNA"/>
</dbReference>
<accession>A0A1H1HEZ4</accession>
<dbReference type="InterPro" id="IPR041916">
    <property type="entry name" value="Anti_sigma_zinc_sf"/>
</dbReference>
<dbReference type="RefSeq" id="WP_093261465.1">
    <property type="nucleotide sequence ID" value="NZ_FNKK01000002.1"/>
</dbReference>
<evidence type="ECO:0000313" key="4">
    <source>
        <dbReference type="EMBL" id="SDR23953.1"/>
    </source>
</evidence>
<dbReference type="AlphaFoldDB" id="A0A1H1HEZ4"/>
<keyword evidence="1" id="KW-0805">Transcription regulation</keyword>
<dbReference type="Pfam" id="PF13490">
    <property type="entry name" value="zf-HC2"/>
    <property type="match status" value="1"/>
</dbReference>
<dbReference type="GO" id="GO:0008270">
    <property type="term" value="F:zinc ion binding"/>
    <property type="evidence" value="ECO:0007669"/>
    <property type="project" value="UniProtKB-KW"/>
</dbReference>
<dbReference type="OrthoDB" id="129419at2"/>
<dbReference type="STRING" id="35622.SAMN04489764_4360"/>
<reference evidence="4 5" key="1">
    <citation type="submission" date="2016-10" db="EMBL/GenBank/DDBJ databases">
        <authorList>
            <person name="de Groot N.N."/>
        </authorList>
    </citation>
    <scope>NUCLEOTIDE SEQUENCE [LARGE SCALE GENOMIC DNA]</scope>
    <source>
        <strain evidence="4 5">DSM 43794</strain>
    </source>
</reference>
<dbReference type="Proteomes" id="UP000217103">
    <property type="component" value="Unassembled WGS sequence"/>
</dbReference>
<keyword evidence="5" id="KW-1185">Reference proteome</keyword>
<keyword evidence="2" id="KW-0804">Transcription</keyword>
<protein>
    <submittedName>
        <fullName evidence="4">Putative zinc-finger</fullName>
    </submittedName>
</protein>
<keyword evidence="4" id="KW-0863">Zinc-finger</keyword>
<gene>
    <name evidence="4" type="ORF">SAMN04489764_4360</name>
</gene>
<keyword evidence="4" id="KW-0862">Zinc</keyword>
<evidence type="ECO:0000256" key="2">
    <source>
        <dbReference type="ARBA" id="ARBA00023163"/>
    </source>
</evidence>
<evidence type="ECO:0000259" key="3">
    <source>
        <dbReference type="Pfam" id="PF13490"/>
    </source>
</evidence>
<evidence type="ECO:0000313" key="5">
    <source>
        <dbReference type="Proteomes" id="UP000217103"/>
    </source>
</evidence>
<evidence type="ECO:0000256" key="1">
    <source>
        <dbReference type="ARBA" id="ARBA00023015"/>
    </source>
</evidence>
<dbReference type="Gene3D" id="1.10.10.1320">
    <property type="entry name" value="Anti-sigma factor, zinc-finger domain"/>
    <property type="match status" value="1"/>
</dbReference>